<reference evidence="1" key="1">
    <citation type="submission" date="2021-06" db="EMBL/GenBank/DDBJ databases">
        <authorList>
            <person name="Kallberg Y."/>
            <person name="Tangrot J."/>
            <person name="Rosling A."/>
        </authorList>
    </citation>
    <scope>NUCLEOTIDE SEQUENCE</scope>
    <source>
        <strain evidence="1">AZ414A</strain>
    </source>
</reference>
<protein>
    <submittedName>
        <fullName evidence="1">5061_t:CDS:1</fullName>
    </submittedName>
</protein>
<dbReference type="AlphaFoldDB" id="A0A9N9F244"/>
<organism evidence="1 2">
    <name type="scientific">Diversispora eburnea</name>
    <dbReference type="NCBI Taxonomy" id="1213867"/>
    <lineage>
        <taxon>Eukaryota</taxon>
        <taxon>Fungi</taxon>
        <taxon>Fungi incertae sedis</taxon>
        <taxon>Mucoromycota</taxon>
        <taxon>Glomeromycotina</taxon>
        <taxon>Glomeromycetes</taxon>
        <taxon>Diversisporales</taxon>
        <taxon>Diversisporaceae</taxon>
        <taxon>Diversispora</taxon>
    </lineage>
</organism>
<name>A0A9N9F244_9GLOM</name>
<proteinExistence type="predicted"/>
<sequence>MDKSPTLNPIGILNLDGTFRFIPTIVPLEEGIEIHENKDHRKAWLYLGLSQQLDENSNSLEGGIIAYTDLAYLRNINTYKRNKASDIYSLEKICDSLENTQLKKCFNILSENISISKDPVSNELNDQHQIPYQVHSDQTSSLSLIEWKSEDETPKILQGDAVHEKDLSGSKVFPRKFSQRKVEYLNNRSKGVKDLKFGGKLKGSKNILKFDGLSKAEDQDVI</sequence>
<gene>
    <name evidence="1" type="ORF">DEBURN_LOCUS4788</name>
</gene>
<evidence type="ECO:0000313" key="2">
    <source>
        <dbReference type="Proteomes" id="UP000789706"/>
    </source>
</evidence>
<keyword evidence="2" id="KW-1185">Reference proteome</keyword>
<comment type="caution">
    <text evidence="1">The sequence shown here is derived from an EMBL/GenBank/DDBJ whole genome shotgun (WGS) entry which is preliminary data.</text>
</comment>
<dbReference type="Proteomes" id="UP000789706">
    <property type="component" value="Unassembled WGS sequence"/>
</dbReference>
<evidence type="ECO:0000313" key="1">
    <source>
        <dbReference type="EMBL" id="CAG8503249.1"/>
    </source>
</evidence>
<dbReference type="EMBL" id="CAJVPK010000388">
    <property type="protein sequence ID" value="CAG8503249.1"/>
    <property type="molecule type" value="Genomic_DNA"/>
</dbReference>
<accession>A0A9N9F244</accession>
<dbReference type="OrthoDB" id="6718656at2759"/>